<comment type="caution">
    <text evidence="1">The sequence shown here is derived from an EMBL/GenBank/DDBJ whole genome shotgun (WGS) entry which is preliminary data.</text>
</comment>
<organism evidence="1 2">
    <name type="scientific">Multifurca ochricompacta</name>
    <dbReference type="NCBI Taxonomy" id="376703"/>
    <lineage>
        <taxon>Eukaryota</taxon>
        <taxon>Fungi</taxon>
        <taxon>Dikarya</taxon>
        <taxon>Basidiomycota</taxon>
        <taxon>Agaricomycotina</taxon>
        <taxon>Agaricomycetes</taxon>
        <taxon>Russulales</taxon>
        <taxon>Russulaceae</taxon>
        <taxon>Multifurca</taxon>
    </lineage>
</organism>
<accession>A0AAD4M218</accession>
<dbReference type="EMBL" id="WTXG01000024">
    <property type="protein sequence ID" value="KAI0299133.1"/>
    <property type="molecule type" value="Genomic_DNA"/>
</dbReference>
<dbReference type="Proteomes" id="UP001203297">
    <property type="component" value="Unassembled WGS sequence"/>
</dbReference>
<reference evidence="1" key="1">
    <citation type="journal article" date="2022" name="New Phytol.">
        <title>Evolutionary transition to the ectomycorrhizal habit in the genomes of a hyperdiverse lineage of mushroom-forming fungi.</title>
        <authorList>
            <person name="Looney B."/>
            <person name="Miyauchi S."/>
            <person name="Morin E."/>
            <person name="Drula E."/>
            <person name="Courty P.E."/>
            <person name="Kohler A."/>
            <person name="Kuo A."/>
            <person name="LaButti K."/>
            <person name="Pangilinan J."/>
            <person name="Lipzen A."/>
            <person name="Riley R."/>
            <person name="Andreopoulos W."/>
            <person name="He G."/>
            <person name="Johnson J."/>
            <person name="Nolan M."/>
            <person name="Tritt A."/>
            <person name="Barry K.W."/>
            <person name="Grigoriev I.V."/>
            <person name="Nagy L.G."/>
            <person name="Hibbett D."/>
            <person name="Henrissat B."/>
            <person name="Matheny P.B."/>
            <person name="Labbe J."/>
            <person name="Martin F.M."/>
        </authorList>
    </citation>
    <scope>NUCLEOTIDE SEQUENCE</scope>
    <source>
        <strain evidence="1">BPL690</strain>
    </source>
</reference>
<proteinExistence type="predicted"/>
<evidence type="ECO:0000313" key="2">
    <source>
        <dbReference type="Proteomes" id="UP001203297"/>
    </source>
</evidence>
<sequence length="179" mass="20494">MGIISQQGNVPTGVRVGMAILPTRGSIMRRHGAYEIGQRHDKVMPSGTLCHTVIRGSMEWKYRYPKVMCQVQDYSIEDNRVQLQSRRSESHEKAWLVDREVVTEFWGFLEKVEGCREYRESNQGIECVGIQLSDQVAIVRRYQGVVATSRWFTFTVLLSGLVGEIGQFHDESGSDYLEF</sequence>
<gene>
    <name evidence="1" type="ORF">B0F90DRAFT_1668776</name>
</gene>
<dbReference type="AlphaFoldDB" id="A0AAD4M218"/>
<keyword evidence="2" id="KW-1185">Reference proteome</keyword>
<protein>
    <submittedName>
        <fullName evidence="1">Uncharacterized protein</fullName>
    </submittedName>
</protein>
<name>A0AAD4M218_9AGAM</name>
<evidence type="ECO:0000313" key="1">
    <source>
        <dbReference type="EMBL" id="KAI0299133.1"/>
    </source>
</evidence>